<keyword evidence="2" id="KW-0521">NADP</keyword>
<dbReference type="InterPro" id="IPR036291">
    <property type="entry name" value="NAD(P)-bd_dom_sf"/>
</dbReference>
<evidence type="ECO:0000256" key="2">
    <source>
        <dbReference type="ARBA" id="ARBA00022857"/>
    </source>
</evidence>
<dbReference type="CDD" id="cd05251">
    <property type="entry name" value="NmrA_like_SDR_a"/>
    <property type="match status" value="1"/>
</dbReference>
<evidence type="ECO:0000313" key="4">
    <source>
        <dbReference type="EMBL" id="QDG50102.1"/>
    </source>
</evidence>
<evidence type="ECO:0000256" key="1">
    <source>
        <dbReference type="ARBA" id="ARBA00006328"/>
    </source>
</evidence>
<keyword evidence="5" id="KW-1185">Reference proteome</keyword>
<dbReference type="PANTHER" id="PTHR42748">
    <property type="entry name" value="NITROGEN METABOLITE REPRESSION PROTEIN NMRA FAMILY MEMBER"/>
    <property type="match status" value="1"/>
</dbReference>
<dbReference type="RefSeq" id="WP_141196598.1">
    <property type="nucleotide sequence ID" value="NZ_CP041186.1"/>
</dbReference>
<organism evidence="4 5">
    <name type="scientific">Persicimonas caeni</name>
    <dbReference type="NCBI Taxonomy" id="2292766"/>
    <lineage>
        <taxon>Bacteria</taxon>
        <taxon>Deltaproteobacteria</taxon>
        <taxon>Bradymonadales</taxon>
        <taxon>Bradymonadaceae</taxon>
        <taxon>Persicimonas</taxon>
    </lineage>
</organism>
<dbReference type="SUPFAM" id="SSF51735">
    <property type="entry name" value="NAD(P)-binding Rossmann-fold domains"/>
    <property type="match status" value="1"/>
</dbReference>
<dbReference type="InterPro" id="IPR051164">
    <property type="entry name" value="NmrA-like_oxidored"/>
</dbReference>
<reference evidence="4 5" key="1">
    <citation type="submission" date="2019-06" db="EMBL/GenBank/DDBJ databases">
        <title>Persicimonas caeni gen. nov., sp. nov., a predatory bacterium isolated from solar saltern.</title>
        <authorList>
            <person name="Wang S."/>
        </authorList>
    </citation>
    <scope>NUCLEOTIDE SEQUENCE [LARGE SCALE GENOMIC DNA]</scope>
    <source>
        <strain evidence="4 5">YN101</strain>
    </source>
</reference>
<evidence type="ECO:0000259" key="3">
    <source>
        <dbReference type="Pfam" id="PF05368"/>
    </source>
</evidence>
<dbReference type="Proteomes" id="UP000315995">
    <property type="component" value="Chromosome"/>
</dbReference>
<comment type="similarity">
    <text evidence="1">Belongs to the NmrA-type oxidoreductase family.</text>
</comment>
<dbReference type="OrthoDB" id="9794300at2"/>
<dbReference type="Gene3D" id="3.40.50.720">
    <property type="entry name" value="NAD(P)-binding Rossmann-like Domain"/>
    <property type="match status" value="1"/>
</dbReference>
<dbReference type="PANTHER" id="PTHR42748:SF7">
    <property type="entry name" value="NMRA LIKE REDOX SENSOR 1-RELATED"/>
    <property type="match status" value="1"/>
</dbReference>
<accession>A0A5B8Y4I2</accession>
<proteinExistence type="inferred from homology"/>
<dbReference type="InterPro" id="IPR008030">
    <property type="entry name" value="NmrA-like"/>
</dbReference>
<accession>A0A4Y6PP53</accession>
<protein>
    <submittedName>
        <fullName evidence="4">NmrA/HSCARG family protein</fullName>
    </submittedName>
</protein>
<dbReference type="Gene3D" id="3.90.25.10">
    <property type="entry name" value="UDP-galactose 4-epimerase, domain 1"/>
    <property type="match status" value="1"/>
</dbReference>
<dbReference type="EMBL" id="CP041186">
    <property type="protein sequence ID" value="QDG50102.1"/>
    <property type="molecule type" value="Genomic_DNA"/>
</dbReference>
<sequence length="298" mass="33240">MADERKSILVIGATGSQGGAVVRHLLARDDEFQVHGLTRDNASERAEKLSERGVVMLEGDLDDPDSLRRVMEGMHGVFCVTNFWQTGYDRQVQQGKNAADVASELGVEHFVFSGVGDHDQSTGIPHFDSCWEIDQHIQQLDLATTVLKPVFFFQNFEGMSDDITDGTLALGLKQGVKLQMIDVDDIGKAATVAFLNPDEFIGTRHNLAGDSKTVEQAAHVFSNVLDIEVEPVHVPMDALREQMGEEFAVMFEWFNEHGYTTDLQECEETFGFEFTNLRDYLHKHGWHVVNTGGQGLRP</sequence>
<gene>
    <name evidence="4" type="ORF">FIV42_04940</name>
</gene>
<feature type="domain" description="NmrA-like" evidence="3">
    <location>
        <begin position="5"/>
        <end position="277"/>
    </location>
</feature>
<dbReference type="AlphaFoldDB" id="A0A4Y6PP53"/>
<dbReference type="Pfam" id="PF05368">
    <property type="entry name" value="NmrA"/>
    <property type="match status" value="1"/>
</dbReference>
<evidence type="ECO:0000313" key="5">
    <source>
        <dbReference type="Proteomes" id="UP000315995"/>
    </source>
</evidence>
<name>A0A4Y6PP53_PERCE</name>